<dbReference type="SUPFAM" id="SSF55811">
    <property type="entry name" value="Nudix"/>
    <property type="match status" value="1"/>
</dbReference>
<evidence type="ECO:0000256" key="3">
    <source>
        <dbReference type="ARBA" id="ARBA00022723"/>
    </source>
</evidence>
<name>A0ABZ0BAL2_9SPHN</name>
<reference evidence="8 9" key="1">
    <citation type="submission" date="2023-09" db="EMBL/GenBank/DDBJ databases">
        <authorList>
            <person name="Rey-Velasco X."/>
        </authorList>
    </citation>
    <scope>NUCLEOTIDE SEQUENCE [LARGE SCALE GENOMIC DNA]</scope>
    <source>
        <strain evidence="8 9">W311</strain>
    </source>
</reference>
<evidence type="ECO:0000256" key="2">
    <source>
        <dbReference type="ARBA" id="ARBA00001946"/>
    </source>
</evidence>
<feature type="domain" description="Nudix hydrolase" evidence="7">
    <location>
        <begin position="7"/>
        <end position="194"/>
    </location>
</feature>
<evidence type="ECO:0000256" key="4">
    <source>
        <dbReference type="ARBA" id="ARBA00022801"/>
    </source>
</evidence>
<dbReference type="EMBL" id="CP135076">
    <property type="protein sequence ID" value="WNO54456.1"/>
    <property type="molecule type" value="Genomic_DNA"/>
</dbReference>
<dbReference type="PANTHER" id="PTHR12318">
    <property type="entry name" value="TESTOSTERONE-REGULATED PROTEIN RP2"/>
    <property type="match status" value="1"/>
</dbReference>
<evidence type="ECO:0000313" key="9">
    <source>
        <dbReference type="Proteomes" id="UP001302249"/>
    </source>
</evidence>
<organism evidence="8 9">
    <name type="scientific">Stakelama saccharophila</name>
    <dbReference type="NCBI Taxonomy" id="3075605"/>
    <lineage>
        <taxon>Bacteria</taxon>
        <taxon>Pseudomonadati</taxon>
        <taxon>Pseudomonadota</taxon>
        <taxon>Alphaproteobacteria</taxon>
        <taxon>Sphingomonadales</taxon>
        <taxon>Sphingomonadaceae</taxon>
        <taxon>Stakelama</taxon>
    </lineage>
</organism>
<evidence type="ECO:0000256" key="5">
    <source>
        <dbReference type="ARBA" id="ARBA00022842"/>
    </source>
</evidence>
<dbReference type="InterPro" id="IPR015797">
    <property type="entry name" value="NUDIX_hydrolase-like_dom_sf"/>
</dbReference>
<evidence type="ECO:0000259" key="7">
    <source>
        <dbReference type="PROSITE" id="PS51462"/>
    </source>
</evidence>
<evidence type="ECO:0000256" key="1">
    <source>
        <dbReference type="ARBA" id="ARBA00001936"/>
    </source>
</evidence>
<dbReference type="RefSeq" id="WP_313916965.1">
    <property type="nucleotide sequence ID" value="NZ_CP135076.1"/>
</dbReference>
<keyword evidence="9" id="KW-1185">Reference proteome</keyword>
<dbReference type="Proteomes" id="UP001302249">
    <property type="component" value="Chromosome"/>
</dbReference>
<evidence type="ECO:0000313" key="8">
    <source>
        <dbReference type="EMBL" id="WNO54456.1"/>
    </source>
</evidence>
<sequence>MARSAQTPIPAATVVVMREREAAAPELLIVERARDLAFAGGALVFPGGRIDPADRALAEAAGPAAPDDAEARIAAIRETIEEAGIAVGFARPMTGIDLKRVRAGLHEAVPLVRLLPMGADSIAFDALVPFARWCPEMAHARIFDTRFYLARLPDDAPEPVVDGTENVRAFWATARDVLDRADRGDGHLIFPTRRNLERLALFGSFAEAAEDAVAHPVRTITPWIEQRADEQHLCIPEDRGYPVTSQPVSAAFRG</sequence>
<accession>A0ABZ0BAL2</accession>
<keyword evidence="5" id="KW-0460">Magnesium</keyword>
<evidence type="ECO:0000256" key="6">
    <source>
        <dbReference type="ARBA" id="ARBA00023211"/>
    </source>
</evidence>
<proteinExistence type="predicted"/>
<comment type="cofactor">
    <cofactor evidence="2">
        <name>Mg(2+)</name>
        <dbReference type="ChEBI" id="CHEBI:18420"/>
    </cofactor>
</comment>
<dbReference type="InterPro" id="IPR039121">
    <property type="entry name" value="NUDT19"/>
</dbReference>
<dbReference type="CDD" id="cd18870">
    <property type="entry name" value="NUDIX_AcylCoAdiphos_Nudt19"/>
    <property type="match status" value="1"/>
</dbReference>
<dbReference type="Gene3D" id="3.90.79.10">
    <property type="entry name" value="Nucleoside Triphosphate Pyrophosphohydrolase"/>
    <property type="match status" value="1"/>
</dbReference>
<dbReference type="InterPro" id="IPR000086">
    <property type="entry name" value="NUDIX_hydrolase_dom"/>
</dbReference>
<dbReference type="PANTHER" id="PTHR12318:SF0">
    <property type="entry name" value="ACYL-COENZYME A DIPHOSPHATASE NUDT19"/>
    <property type="match status" value="1"/>
</dbReference>
<keyword evidence="6" id="KW-0464">Manganese</keyword>
<gene>
    <name evidence="8" type="ORF">RPR59_04160</name>
</gene>
<dbReference type="PROSITE" id="PS51462">
    <property type="entry name" value="NUDIX"/>
    <property type="match status" value="1"/>
</dbReference>
<comment type="cofactor">
    <cofactor evidence="1">
        <name>Mn(2+)</name>
        <dbReference type="ChEBI" id="CHEBI:29035"/>
    </cofactor>
</comment>
<protein>
    <submittedName>
        <fullName evidence="8">NUDIX domain-containing protein</fullName>
    </submittedName>
</protein>
<keyword evidence="4" id="KW-0378">Hydrolase</keyword>
<keyword evidence="3" id="KW-0479">Metal-binding</keyword>